<organism evidence="2 3">
    <name type="scientific">Saccharomonospora xinjiangensis XJ-54</name>
    <dbReference type="NCBI Taxonomy" id="882086"/>
    <lineage>
        <taxon>Bacteria</taxon>
        <taxon>Bacillati</taxon>
        <taxon>Actinomycetota</taxon>
        <taxon>Actinomycetes</taxon>
        <taxon>Pseudonocardiales</taxon>
        <taxon>Pseudonocardiaceae</taxon>
        <taxon>Saccharomonospora</taxon>
    </lineage>
</organism>
<keyword evidence="3" id="KW-1185">Reference proteome</keyword>
<dbReference type="Proteomes" id="UP000004691">
    <property type="component" value="Unassembled WGS sequence"/>
</dbReference>
<dbReference type="EMBL" id="JH636049">
    <property type="protein sequence ID" value="EID55230.1"/>
    <property type="molecule type" value="Genomic_DNA"/>
</dbReference>
<evidence type="ECO:0000259" key="1">
    <source>
        <dbReference type="Pfam" id="PF01636"/>
    </source>
</evidence>
<dbReference type="AlphaFoldDB" id="I0V527"/>
<sequence length="404" mass="43967">MHSGANDRVPTPSRTSDLHLLLGSSARELVAAVLGASPFPAAEVRSVRPMSVTVQPSGAALVRYAVELGMPDATVVRETLVAATGSLLPRGAAVVEGDIDARQIAVGLWRWPNDPALPALPRLLDPHRLRSLLASADVSGEHPPIVRVLSYRPTRRAVLEITTGEQRLFAKVVTPSQLPGLRDRHDLLVQCLPVPRLLITTDDGLALMPALPGSSARTALRLRDPLPGPAMLEDVLDRLPAALTGLPRRSDHRRSAHHYGAVLAMTVPEEGHRVTTLADAIADADVGEHPIVPTHGDFYEHQLLTSGGQVTGLLDIDTAGPGHRLDDWANLLAHLSVTGTPQARRWRSEILWHVRDRFRMDDLCPRVASTLLGLATGPFRTQRAGWRERTRQRIDLAEHWLTSP</sequence>
<dbReference type="SUPFAM" id="SSF56112">
    <property type="entry name" value="Protein kinase-like (PK-like)"/>
    <property type="match status" value="1"/>
</dbReference>
<gene>
    <name evidence="2" type="ORF">SacxiDRAFT_3020</name>
</gene>
<reference evidence="2 3" key="1">
    <citation type="submission" date="2012-01" db="EMBL/GenBank/DDBJ databases">
        <title>Improved High-Quality Draft sequence of Saccharomonospora xinjiangensis XJ-54.</title>
        <authorList>
            <consortium name="US DOE Joint Genome Institute"/>
            <person name="Lucas S."/>
            <person name="Han J."/>
            <person name="Lapidus A."/>
            <person name="Cheng J.-F."/>
            <person name="Goodwin L."/>
            <person name="Pitluck S."/>
            <person name="Peters L."/>
            <person name="Mikhailova N."/>
            <person name="Teshima H."/>
            <person name="Detter J.C."/>
            <person name="Han C."/>
            <person name="Tapia R."/>
            <person name="Land M."/>
            <person name="Hauser L."/>
            <person name="Kyrpides N."/>
            <person name="Ivanova N."/>
            <person name="Pagani I."/>
            <person name="Brambilla E.-M."/>
            <person name="Klenk H.-P."/>
            <person name="Woyke T."/>
        </authorList>
    </citation>
    <scope>NUCLEOTIDE SEQUENCE [LARGE SCALE GENOMIC DNA]</scope>
    <source>
        <strain evidence="2 3">XJ-54</strain>
    </source>
</reference>
<dbReference type="GO" id="GO:0016740">
    <property type="term" value="F:transferase activity"/>
    <property type="evidence" value="ECO:0007669"/>
    <property type="project" value="UniProtKB-KW"/>
</dbReference>
<feature type="domain" description="Aminoglycoside phosphotransferase" evidence="1">
    <location>
        <begin position="160"/>
        <end position="342"/>
    </location>
</feature>
<keyword evidence="2" id="KW-0808">Transferase</keyword>
<dbReference type="STRING" id="882086.SacxiDRAFT_3020"/>
<dbReference type="Pfam" id="PF01636">
    <property type="entry name" value="APH"/>
    <property type="match status" value="1"/>
</dbReference>
<dbReference type="eggNOG" id="COG3173">
    <property type="taxonomic scope" value="Bacteria"/>
</dbReference>
<dbReference type="InterPro" id="IPR002575">
    <property type="entry name" value="Aminoglycoside_PTrfase"/>
</dbReference>
<dbReference type="Gene3D" id="3.90.1200.10">
    <property type="match status" value="1"/>
</dbReference>
<evidence type="ECO:0000313" key="3">
    <source>
        <dbReference type="Proteomes" id="UP000004691"/>
    </source>
</evidence>
<evidence type="ECO:0000313" key="2">
    <source>
        <dbReference type="EMBL" id="EID55230.1"/>
    </source>
</evidence>
<dbReference type="HOGENOM" id="CLU_028792_0_0_11"/>
<dbReference type="InterPro" id="IPR011009">
    <property type="entry name" value="Kinase-like_dom_sf"/>
</dbReference>
<accession>I0V527</accession>
<proteinExistence type="predicted"/>
<name>I0V527_9PSEU</name>
<protein>
    <submittedName>
        <fullName evidence="2">Aminoglycoside phosphotransferase</fullName>
    </submittedName>
</protein>